<feature type="binding site" evidence="9">
    <location>
        <position position="23"/>
    </location>
    <ligand>
        <name>ATP</name>
        <dbReference type="ChEBI" id="CHEBI:30616"/>
    </ligand>
</feature>
<comment type="caution">
    <text evidence="9">Lacks conserved residue(s) required for the propagation of feature annotation.</text>
</comment>
<evidence type="ECO:0000256" key="1">
    <source>
        <dbReference type="ARBA" id="ARBA00022490"/>
    </source>
</evidence>
<feature type="binding site" evidence="9">
    <location>
        <begin position="130"/>
        <end position="132"/>
    </location>
    <ligand>
        <name>ATP</name>
        <dbReference type="ChEBI" id="CHEBI:30616"/>
    </ligand>
</feature>
<evidence type="ECO:0000256" key="7">
    <source>
        <dbReference type="ARBA" id="ARBA00023172"/>
    </source>
</evidence>
<evidence type="ECO:0000256" key="5">
    <source>
        <dbReference type="ARBA" id="ARBA00022840"/>
    </source>
</evidence>
<evidence type="ECO:0000256" key="9">
    <source>
        <dbReference type="HAMAP-Rule" id="MF_00016"/>
    </source>
</evidence>
<feature type="binding site" evidence="9">
    <location>
        <position position="173"/>
    </location>
    <ligand>
        <name>ATP</name>
        <dbReference type="ChEBI" id="CHEBI:30616"/>
    </ligand>
</feature>
<dbReference type="HAMAP" id="MF_00016">
    <property type="entry name" value="DNA_HJ_migration_RuvB"/>
    <property type="match status" value="1"/>
</dbReference>
<keyword evidence="11" id="KW-0347">Helicase</keyword>
<evidence type="ECO:0000256" key="8">
    <source>
        <dbReference type="ARBA" id="ARBA00023204"/>
    </source>
</evidence>
<feature type="region of interest" description="Small ATPAse domain (RuvB-S)" evidence="9">
    <location>
        <begin position="184"/>
        <end position="254"/>
    </location>
</feature>
<keyword evidence="6 9" id="KW-0238">DNA-binding</keyword>
<dbReference type="InterPro" id="IPR004605">
    <property type="entry name" value="DNA_helicase_Holl-junc_RuvB"/>
</dbReference>
<feature type="binding site" evidence="9">
    <location>
        <position position="67"/>
    </location>
    <ligand>
        <name>ATP</name>
        <dbReference type="ChEBI" id="CHEBI:30616"/>
    </ligand>
</feature>
<evidence type="ECO:0000259" key="10">
    <source>
        <dbReference type="SMART" id="SM00382"/>
    </source>
</evidence>
<dbReference type="GO" id="GO:0016887">
    <property type="term" value="F:ATP hydrolysis activity"/>
    <property type="evidence" value="ECO:0007669"/>
    <property type="project" value="RHEA"/>
</dbReference>
<feature type="binding site" evidence="9">
    <location>
        <position position="220"/>
    </location>
    <ligand>
        <name>ATP</name>
        <dbReference type="ChEBI" id="CHEBI:30616"/>
    </ligand>
</feature>
<comment type="function">
    <text evidence="9">The RuvA-RuvB-RuvC complex processes Holliday junction (HJ) DNA during genetic recombination and DNA repair, while the RuvA-RuvB complex plays an important role in the rescue of blocked DNA replication forks via replication fork reversal (RFR). RuvA specifically binds to HJ cruciform DNA, conferring on it an open structure. The RuvB hexamer acts as an ATP-dependent pump, pulling dsDNA into and through the RuvAB complex. RuvB forms 2 homohexamers on either side of HJ DNA bound by 1 or 2 RuvA tetramers; 4 subunits per hexamer contact DNA at a time. Coordinated motions by a converter formed by DNA-disengaged RuvB subunits stimulates ATP hydrolysis and nucleotide exchange. Immobilization of the converter enables RuvB to convert the ATP-contained energy into a lever motion, pulling 2 nucleotides of DNA out of the RuvA tetramer per ATP hydrolyzed, thus driving DNA branch migration. The RuvB motors rotate together with the DNA substrate, which together with the progressing nucleotide cycle form the mechanistic basis for DNA recombination by continuous HJ branch migration. Branch migration allows RuvC to scan DNA until it finds its consensus sequence, where it cleaves and resolves cruciform DNA.</text>
</comment>
<gene>
    <name evidence="9" type="primary">ruvB</name>
    <name evidence="11" type="ORF">A3B87_01415</name>
</gene>
<feature type="region of interest" description="Large ATPase domain (RuvB-L)" evidence="9">
    <location>
        <begin position="3"/>
        <end position="183"/>
    </location>
</feature>
<comment type="subcellular location">
    <subcellularLocation>
        <location evidence="9">Cytoplasm</location>
    </subcellularLocation>
</comment>
<feature type="domain" description="AAA+ ATPase" evidence="10">
    <location>
        <begin position="53"/>
        <end position="184"/>
    </location>
</feature>
<accession>A0A1F6FNE1</accession>
<evidence type="ECO:0000313" key="12">
    <source>
        <dbReference type="Proteomes" id="UP000179136"/>
    </source>
</evidence>
<dbReference type="GO" id="GO:0000400">
    <property type="term" value="F:four-way junction DNA binding"/>
    <property type="evidence" value="ECO:0007669"/>
    <property type="project" value="UniProtKB-UniRule"/>
</dbReference>
<dbReference type="InterPro" id="IPR008823">
    <property type="entry name" value="RuvB_wg_C"/>
</dbReference>
<reference evidence="11 12" key="1">
    <citation type="journal article" date="2016" name="Nat. Commun.">
        <title>Thousands of microbial genomes shed light on interconnected biogeochemical processes in an aquifer system.</title>
        <authorList>
            <person name="Anantharaman K."/>
            <person name="Brown C.T."/>
            <person name="Hug L.A."/>
            <person name="Sharon I."/>
            <person name="Castelle C.J."/>
            <person name="Probst A.J."/>
            <person name="Thomas B.C."/>
            <person name="Singh A."/>
            <person name="Wilkins M.J."/>
            <person name="Karaoz U."/>
            <person name="Brodie E.L."/>
            <person name="Williams K.H."/>
            <person name="Hubbard S.S."/>
            <person name="Banfield J.F."/>
        </authorList>
    </citation>
    <scope>NUCLEOTIDE SEQUENCE [LARGE SCALE GENOMIC DNA]</scope>
</reference>
<keyword evidence="3 9" id="KW-0227">DNA damage</keyword>
<dbReference type="Pfam" id="PF05496">
    <property type="entry name" value="RuvB_N"/>
    <property type="match status" value="1"/>
</dbReference>
<dbReference type="GO" id="GO:0005524">
    <property type="term" value="F:ATP binding"/>
    <property type="evidence" value="ECO:0007669"/>
    <property type="project" value="UniProtKB-UniRule"/>
</dbReference>
<comment type="catalytic activity">
    <reaction evidence="9">
        <text>ATP + H2O = ADP + phosphate + H(+)</text>
        <dbReference type="Rhea" id="RHEA:13065"/>
        <dbReference type="ChEBI" id="CHEBI:15377"/>
        <dbReference type="ChEBI" id="CHEBI:15378"/>
        <dbReference type="ChEBI" id="CHEBI:30616"/>
        <dbReference type="ChEBI" id="CHEBI:43474"/>
        <dbReference type="ChEBI" id="CHEBI:456216"/>
    </reaction>
</comment>
<dbReference type="GO" id="GO:0006310">
    <property type="term" value="P:DNA recombination"/>
    <property type="evidence" value="ECO:0007669"/>
    <property type="project" value="UniProtKB-UniRule"/>
</dbReference>
<sequence length="339" mass="38068">MPEERVINPKEKEEEKIFDLTLRPRKLAEFVGQEAIKNNLKIFIEAARQRGEALEHVMFYGAPGLGKTTLSHIIAQEMGVDIKVTSGPAIERAGDLAAILTNLNKGDVLFIDEIHRMNKTIEEILYPAMEDYSLDIIIGKGPSARTLRLELPKFTLVGATTKLSMVSSPLRDRFGNIFRIGFYKPDEINQIVKRSANILDIAVEDEAAYEIAKRSRNTPRIANRLLKRVRDFVQVKGNGKINIASCLQALKMLEVDEQGLDEIDRRILRVIIEKFGGGPVGLGTIAAATNEEVATIEEIYEPFLMQQGFLARTPRGRVVTQNAYKHLGFEPPKENKLFL</sequence>
<feature type="binding site" evidence="9">
    <location>
        <position position="317"/>
    </location>
    <ligand>
        <name>DNA</name>
        <dbReference type="ChEBI" id="CHEBI:16991"/>
    </ligand>
</feature>
<keyword evidence="4 9" id="KW-0378">Hydrolase</keyword>
<keyword evidence="7 9" id="KW-0233">DNA recombination</keyword>
<feature type="binding site" evidence="9">
    <location>
        <position position="64"/>
    </location>
    <ligand>
        <name>ATP</name>
        <dbReference type="ChEBI" id="CHEBI:30616"/>
    </ligand>
</feature>
<protein>
    <recommendedName>
        <fullName evidence="9">Holliday junction branch migration complex subunit RuvB</fullName>
        <ecNumber evidence="9">3.6.4.-</ecNumber>
    </recommendedName>
</protein>
<dbReference type="Gene3D" id="3.40.50.300">
    <property type="entry name" value="P-loop containing nucleotide triphosphate hydrolases"/>
    <property type="match status" value="1"/>
</dbReference>
<organism evidence="11 12">
    <name type="scientific">Candidatus Kuenenbacteria bacterium RIFCSPHIGHO2_02_FULL_39_13</name>
    <dbReference type="NCBI Taxonomy" id="1798561"/>
    <lineage>
        <taxon>Bacteria</taxon>
        <taxon>Candidatus Kueneniibacteriota</taxon>
    </lineage>
</organism>
<dbReference type="GO" id="GO:0009378">
    <property type="term" value="F:four-way junction helicase activity"/>
    <property type="evidence" value="ECO:0007669"/>
    <property type="project" value="InterPro"/>
</dbReference>
<dbReference type="Proteomes" id="UP000179136">
    <property type="component" value="Unassembled WGS sequence"/>
</dbReference>
<dbReference type="InterPro" id="IPR036388">
    <property type="entry name" value="WH-like_DNA-bd_sf"/>
</dbReference>
<dbReference type="SUPFAM" id="SSF46785">
    <property type="entry name" value="Winged helix' DNA-binding domain"/>
    <property type="match status" value="1"/>
</dbReference>
<dbReference type="GO" id="GO:0006281">
    <property type="term" value="P:DNA repair"/>
    <property type="evidence" value="ECO:0007669"/>
    <property type="project" value="UniProtKB-UniRule"/>
</dbReference>
<comment type="similarity">
    <text evidence="9">Belongs to the RuvB family.</text>
</comment>
<dbReference type="SMART" id="SM00382">
    <property type="entry name" value="AAA"/>
    <property type="match status" value="1"/>
</dbReference>
<dbReference type="SUPFAM" id="SSF52540">
    <property type="entry name" value="P-loop containing nucleoside triphosphate hydrolases"/>
    <property type="match status" value="1"/>
</dbReference>
<evidence type="ECO:0000313" key="11">
    <source>
        <dbReference type="EMBL" id="OGG87379.1"/>
    </source>
</evidence>
<comment type="domain">
    <text evidence="9">Has 3 domains, the large (RuvB-L) and small ATPase (RuvB-S) domains and the C-terminal head (RuvB-H) domain. The head domain binds DNA, while the ATPase domains jointly bind ATP, ADP or are empty depending on the state of the subunit in the translocation cycle. During a single DNA translocation step the structure of each domain remains the same, but their relative positions change.</text>
</comment>
<feature type="binding site" evidence="9">
    <location>
        <position position="183"/>
    </location>
    <ligand>
        <name>ATP</name>
        <dbReference type="ChEBI" id="CHEBI:30616"/>
    </ligand>
</feature>
<evidence type="ECO:0000256" key="3">
    <source>
        <dbReference type="ARBA" id="ARBA00022763"/>
    </source>
</evidence>
<feature type="binding site" evidence="9">
    <location>
        <position position="69"/>
    </location>
    <ligand>
        <name>ATP</name>
        <dbReference type="ChEBI" id="CHEBI:30616"/>
    </ligand>
</feature>
<dbReference type="STRING" id="1798561.A3B87_01415"/>
<evidence type="ECO:0000256" key="2">
    <source>
        <dbReference type="ARBA" id="ARBA00022741"/>
    </source>
</evidence>
<feature type="binding site" evidence="9">
    <location>
        <position position="22"/>
    </location>
    <ligand>
        <name>ATP</name>
        <dbReference type="ChEBI" id="CHEBI:30616"/>
    </ligand>
</feature>
<comment type="subunit">
    <text evidence="9">Homohexamer. Forms an RuvA(8)-RuvB(12)-Holliday junction (HJ) complex. HJ DNA is sandwiched between 2 RuvA tetramers; dsDNA enters through RuvA and exits via RuvB. An RuvB hexamer assembles on each DNA strand where it exits the tetramer. Each RuvB hexamer is contacted by two RuvA subunits (via domain III) on 2 adjacent RuvB subunits; this complex drives branch migration. In the full resolvosome a probable DNA-RuvA(4)-RuvB(12)-RuvC(2) complex forms which resolves the HJ.</text>
</comment>
<dbReference type="InterPro" id="IPR036390">
    <property type="entry name" value="WH_DNA-bd_sf"/>
</dbReference>
<dbReference type="Pfam" id="PF17864">
    <property type="entry name" value="AAA_lid_4"/>
    <property type="match status" value="1"/>
</dbReference>
<keyword evidence="5 9" id="KW-0067">ATP-binding</keyword>
<dbReference type="EMBL" id="MFMW01000015">
    <property type="protein sequence ID" value="OGG87379.1"/>
    <property type="molecule type" value="Genomic_DNA"/>
</dbReference>
<dbReference type="AlphaFoldDB" id="A0A1F6FNE1"/>
<dbReference type="Pfam" id="PF05491">
    <property type="entry name" value="WHD_RuvB"/>
    <property type="match status" value="1"/>
</dbReference>
<dbReference type="InterPro" id="IPR008824">
    <property type="entry name" value="RuvB-like_N"/>
</dbReference>
<dbReference type="Gene3D" id="1.10.8.60">
    <property type="match status" value="1"/>
</dbReference>
<proteinExistence type="inferred from homology"/>
<dbReference type="InterPro" id="IPR041445">
    <property type="entry name" value="AAA_lid_4"/>
</dbReference>
<dbReference type="InterPro" id="IPR003593">
    <property type="entry name" value="AAA+_ATPase"/>
</dbReference>
<feature type="binding site" evidence="9">
    <location>
        <position position="68"/>
    </location>
    <ligand>
        <name>Mg(2+)</name>
        <dbReference type="ChEBI" id="CHEBI:18420"/>
    </ligand>
</feature>
<dbReference type="Gene3D" id="1.10.10.10">
    <property type="entry name" value="Winged helix-like DNA-binding domain superfamily/Winged helix DNA-binding domain"/>
    <property type="match status" value="1"/>
</dbReference>
<feature type="binding site" evidence="9">
    <location>
        <position position="68"/>
    </location>
    <ligand>
        <name>ATP</name>
        <dbReference type="ChEBI" id="CHEBI:30616"/>
    </ligand>
</feature>
<feature type="region of interest" description="Head domain (RuvB-H)" evidence="9">
    <location>
        <begin position="257"/>
        <end position="339"/>
    </location>
</feature>
<dbReference type="GO" id="GO:0048476">
    <property type="term" value="C:Holliday junction resolvase complex"/>
    <property type="evidence" value="ECO:0007669"/>
    <property type="project" value="UniProtKB-UniRule"/>
</dbReference>
<comment type="caution">
    <text evidence="11">The sequence shown here is derived from an EMBL/GenBank/DDBJ whole genome shotgun (WGS) entry which is preliminary data.</text>
</comment>
<dbReference type="InterPro" id="IPR027417">
    <property type="entry name" value="P-loop_NTPase"/>
</dbReference>
<dbReference type="PANTHER" id="PTHR42848:SF1">
    <property type="entry name" value="HOLLIDAY JUNCTION BRANCH MIGRATION COMPLEX SUBUNIT RUVB"/>
    <property type="match status" value="1"/>
</dbReference>
<feature type="binding site" evidence="9">
    <location>
        <position position="312"/>
    </location>
    <ligand>
        <name>DNA</name>
        <dbReference type="ChEBI" id="CHEBI:16991"/>
    </ligand>
</feature>
<dbReference type="GO" id="GO:0005737">
    <property type="term" value="C:cytoplasm"/>
    <property type="evidence" value="ECO:0007669"/>
    <property type="project" value="UniProtKB-SubCell"/>
</dbReference>
<dbReference type="EC" id="3.6.4.-" evidence="9"/>
<name>A0A1F6FNE1_9BACT</name>
<keyword evidence="2 9" id="KW-0547">Nucleotide-binding</keyword>
<dbReference type="CDD" id="cd00009">
    <property type="entry name" value="AAA"/>
    <property type="match status" value="1"/>
</dbReference>
<dbReference type="NCBIfam" id="NF000868">
    <property type="entry name" value="PRK00080.1"/>
    <property type="match status" value="1"/>
</dbReference>
<dbReference type="NCBIfam" id="TIGR00635">
    <property type="entry name" value="ruvB"/>
    <property type="match status" value="1"/>
</dbReference>
<dbReference type="PANTHER" id="PTHR42848">
    <property type="match status" value="1"/>
</dbReference>
<keyword evidence="8 9" id="KW-0234">DNA repair</keyword>
<keyword evidence="1 9" id="KW-0963">Cytoplasm</keyword>
<evidence type="ECO:0000256" key="6">
    <source>
        <dbReference type="ARBA" id="ARBA00023125"/>
    </source>
</evidence>
<evidence type="ECO:0000256" key="4">
    <source>
        <dbReference type="ARBA" id="ARBA00022801"/>
    </source>
</evidence>